<dbReference type="InterPro" id="IPR021762">
    <property type="entry name" value="DUF3325"/>
</dbReference>
<sequence length="106" mass="11177">MNTLALFGLLLAAFCLLALSQFSHFRAAFNRPPSERQGRCLQCCGLGLIILAVVIATVIGGSYGAIELFTLLTPAALLVLLLVKQRPGLLPGAALMAAPALCLLWL</sequence>
<gene>
    <name evidence="2" type="ORF">MJ923_13195</name>
</gene>
<keyword evidence="1" id="KW-0472">Membrane</keyword>
<reference evidence="2 3" key="1">
    <citation type="submission" date="2022-02" db="EMBL/GenBank/DDBJ databases">
        <title>The genome sequence of Shewanella sp. 3B26.</title>
        <authorList>
            <person name="Du J."/>
        </authorList>
    </citation>
    <scope>NUCLEOTIDE SEQUENCE [LARGE SCALE GENOMIC DNA]</scope>
    <source>
        <strain evidence="2 3">3B26</strain>
    </source>
</reference>
<comment type="caution">
    <text evidence="2">The sequence shown here is derived from an EMBL/GenBank/DDBJ whole genome shotgun (WGS) entry which is preliminary data.</text>
</comment>
<evidence type="ECO:0000313" key="2">
    <source>
        <dbReference type="EMBL" id="MCH4295260.1"/>
    </source>
</evidence>
<dbReference type="Proteomes" id="UP001297581">
    <property type="component" value="Unassembled WGS sequence"/>
</dbReference>
<dbReference type="Pfam" id="PF11804">
    <property type="entry name" value="DUF3325"/>
    <property type="match status" value="1"/>
</dbReference>
<keyword evidence="1" id="KW-1133">Transmembrane helix</keyword>
<keyword evidence="1" id="KW-0812">Transmembrane</keyword>
<dbReference type="AlphaFoldDB" id="A0AAJ1BI87"/>
<keyword evidence="3" id="KW-1185">Reference proteome</keyword>
<proteinExistence type="predicted"/>
<accession>A0AAJ1BI87</accession>
<dbReference type="RefSeq" id="WP_240591497.1">
    <property type="nucleotide sequence ID" value="NZ_JAKUDL010000004.1"/>
</dbReference>
<evidence type="ECO:0000256" key="1">
    <source>
        <dbReference type="SAM" id="Phobius"/>
    </source>
</evidence>
<evidence type="ECO:0000313" key="3">
    <source>
        <dbReference type="Proteomes" id="UP001297581"/>
    </source>
</evidence>
<protein>
    <submittedName>
        <fullName evidence="2">DUF3325 domain-containing protein</fullName>
    </submittedName>
</protein>
<feature type="transmembrane region" description="Helical" evidence="1">
    <location>
        <begin position="36"/>
        <end position="59"/>
    </location>
</feature>
<dbReference type="EMBL" id="JAKUDL010000004">
    <property type="protein sequence ID" value="MCH4295260.1"/>
    <property type="molecule type" value="Genomic_DNA"/>
</dbReference>
<feature type="transmembrane region" description="Helical" evidence="1">
    <location>
        <begin position="89"/>
        <end position="105"/>
    </location>
</feature>
<name>A0AAJ1BI87_9GAMM</name>
<organism evidence="2 3">
    <name type="scientific">Shewanella zhuhaiensis</name>
    <dbReference type="NCBI Taxonomy" id="2919576"/>
    <lineage>
        <taxon>Bacteria</taxon>
        <taxon>Pseudomonadati</taxon>
        <taxon>Pseudomonadota</taxon>
        <taxon>Gammaproteobacteria</taxon>
        <taxon>Alteromonadales</taxon>
        <taxon>Shewanellaceae</taxon>
        <taxon>Shewanella</taxon>
    </lineage>
</organism>